<organism evidence="2 3">
    <name type="scientific">Luteibacter yeojuensis</name>
    <dbReference type="NCBI Taxonomy" id="345309"/>
    <lineage>
        <taxon>Bacteria</taxon>
        <taxon>Pseudomonadati</taxon>
        <taxon>Pseudomonadota</taxon>
        <taxon>Gammaproteobacteria</taxon>
        <taxon>Lysobacterales</taxon>
        <taxon>Rhodanobacteraceae</taxon>
        <taxon>Luteibacter</taxon>
    </lineage>
</organism>
<dbReference type="InterPro" id="IPR012338">
    <property type="entry name" value="Beta-lactam/transpept-like"/>
</dbReference>
<dbReference type="Pfam" id="PF00144">
    <property type="entry name" value="Beta-lactamase"/>
    <property type="match status" value="1"/>
</dbReference>
<dbReference type="PANTHER" id="PTHR46825:SF9">
    <property type="entry name" value="BETA-LACTAMASE-RELATED DOMAIN-CONTAINING PROTEIN"/>
    <property type="match status" value="1"/>
</dbReference>
<keyword evidence="3" id="KW-1185">Reference proteome</keyword>
<dbReference type="SUPFAM" id="SSF56601">
    <property type="entry name" value="beta-lactamase/transpeptidase-like"/>
    <property type="match status" value="1"/>
</dbReference>
<dbReference type="Gene3D" id="3.40.710.10">
    <property type="entry name" value="DD-peptidase/beta-lactamase superfamily"/>
    <property type="match status" value="1"/>
</dbReference>
<dbReference type="PANTHER" id="PTHR46825">
    <property type="entry name" value="D-ALANYL-D-ALANINE-CARBOXYPEPTIDASE/ENDOPEPTIDASE AMPH"/>
    <property type="match status" value="1"/>
</dbReference>
<dbReference type="InterPro" id="IPR050491">
    <property type="entry name" value="AmpC-like"/>
</dbReference>
<comment type="caution">
    <text evidence="2">The sequence shown here is derived from an EMBL/GenBank/DDBJ whole genome shotgun (WGS) entry which is preliminary data.</text>
</comment>
<feature type="domain" description="Beta-lactamase-related" evidence="1">
    <location>
        <begin position="3"/>
        <end position="300"/>
    </location>
</feature>
<dbReference type="AlphaFoldDB" id="A0A0F3KYY4"/>
<dbReference type="Proteomes" id="UP000033651">
    <property type="component" value="Unassembled WGS sequence"/>
</dbReference>
<dbReference type="InterPro" id="IPR001466">
    <property type="entry name" value="Beta-lactam-related"/>
</dbReference>
<name>A0A0F3KYY4_9GAMM</name>
<reference evidence="2 3" key="1">
    <citation type="submission" date="2015-03" db="EMBL/GenBank/DDBJ databases">
        <title>Draft genome sequence of Luteibacter yeojuensis strain SU11.</title>
        <authorList>
            <person name="Sulaiman J."/>
            <person name="Priya K."/>
            <person name="Chan K.-G."/>
        </authorList>
    </citation>
    <scope>NUCLEOTIDE SEQUENCE [LARGE SCALE GENOMIC DNA]</scope>
    <source>
        <strain evidence="2 3">SU11</strain>
    </source>
</reference>
<accession>A0A0F3KYY4</accession>
<protein>
    <recommendedName>
        <fullName evidence="1">Beta-lactamase-related domain-containing protein</fullName>
    </recommendedName>
</protein>
<proteinExistence type="predicted"/>
<dbReference type="EMBL" id="JZRB01000009">
    <property type="protein sequence ID" value="KJV36371.1"/>
    <property type="molecule type" value="Genomic_DNA"/>
</dbReference>
<evidence type="ECO:0000313" key="2">
    <source>
        <dbReference type="EMBL" id="KJV36371.1"/>
    </source>
</evidence>
<evidence type="ECO:0000313" key="3">
    <source>
        <dbReference type="Proteomes" id="UP000033651"/>
    </source>
</evidence>
<gene>
    <name evidence="2" type="ORF">VI08_05130</name>
</gene>
<dbReference type="PATRIC" id="fig|345309.4.peg.4171"/>
<sequence length="402" mass="41591">MTQGSAVTYEASRGFASVELGAALSPATQFRIGSITKTVTAAAILRLAADGRLDIDKPIATWLPTFPNATAITVRELLNHTSGVSDEWEAPLTDVLDTPARLALIGKAKPGFAPGTDWSYSNSGYMVLGAILEKITGKPWDEAERALVLQPLGIPTMGYHGDTAVIPGLAAGYTVGADGKLARPVLYSIAGPGAAGSLTADARAVALLPHQLATAAAPWPSVFKAMATPARVGDTMLPYGLGTVPGTLRGTPVVEHSGGIEGFTAHYVYIPGKDTSVAVLENSDAPAVPARALARRIAALAIGKPYPTFTPATWSSTALASVAGSYDIGDGSQHVITVQGGTLRIRRSGGPTKGLVTAQGDILYYAGDGTDFIHVARDANGAVVAIEFHADGAEASRREKRR</sequence>
<evidence type="ECO:0000259" key="1">
    <source>
        <dbReference type="Pfam" id="PF00144"/>
    </source>
</evidence>